<sequence length="70" mass="8305">MSRETRLSLQERRLATSAMAQFMPLATVPTPSRQTQLWEQPHRERNHADKDERWQKAQAQRCDDEDTEPL</sequence>
<evidence type="ECO:0000313" key="2">
    <source>
        <dbReference type="EMBL" id="GAA3730804.1"/>
    </source>
</evidence>
<proteinExistence type="predicted"/>
<feature type="compositionally biased region" description="Basic and acidic residues" evidence="1">
    <location>
        <begin position="40"/>
        <end position="55"/>
    </location>
</feature>
<dbReference type="EMBL" id="BAABDD010000003">
    <property type="protein sequence ID" value="GAA3730804.1"/>
    <property type="molecule type" value="Genomic_DNA"/>
</dbReference>
<dbReference type="Proteomes" id="UP001500908">
    <property type="component" value="Unassembled WGS sequence"/>
</dbReference>
<keyword evidence="3" id="KW-1185">Reference proteome</keyword>
<protein>
    <submittedName>
        <fullName evidence="2">Uncharacterized protein</fullName>
    </submittedName>
</protein>
<organism evidence="2 3">
    <name type="scientific">Salinactinospora qingdaonensis</name>
    <dbReference type="NCBI Taxonomy" id="702744"/>
    <lineage>
        <taxon>Bacteria</taxon>
        <taxon>Bacillati</taxon>
        <taxon>Actinomycetota</taxon>
        <taxon>Actinomycetes</taxon>
        <taxon>Streptosporangiales</taxon>
        <taxon>Nocardiopsidaceae</taxon>
        <taxon>Salinactinospora</taxon>
    </lineage>
</organism>
<comment type="caution">
    <text evidence="2">The sequence shown here is derived from an EMBL/GenBank/DDBJ whole genome shotgun (WGS) entry which is preliminary data.</text>
</comment>
<feature type="region of interest" description="Disordered" evidence="1">
    <location>
        <begin position="21"/>
        <end position="70"/>
    </location>
</feature>
<gene>
    <name evidence="2" type="ORF">GCM10022402_09340</name>
</gene>
<evidence type="ECO:0000313" key="3">
    <source>
        <dbReference type="Proteomes" id="UP001500908"/>
    </source>
</evidence>
<reference evidence="3" key="1">
    <citation type="journal article" date="2019" name="Int. J. Syst. Evol. Microbiol.">
        <title>The Global Catalogue of Microorganisms (GCM) 10K type strain sequencing project: providing services to taxonomists for standard genome sequencing and annotation.</title>
        <authorList>
            <consortium name="The Broad Institute Genomics Platform"/>
            <consortium name="The Broad Institute Genome Sequencing Center for Infectious Disease"/>
            <person name="Wu L."/>
            <person name="Ma J."/>
        </authorList>
    </citation>
    <scope>NUCLEOTIDE SEQUENCE [LARGE SCALE GENOMIC DNA]</scope>
    <source>
        <strain evidence="3">JCM 17137</strain>
    </source>
</reference>
<evidence type="ECO:0000256" key="1">
    <source>
        <dbReference type="SAM" id="MobiDB-lite"/>
    </source>
</evidence>
<feature type="compositionally biased region" description="Polar residues" evidence="1">
    <location>
        <begin position="29"/>
        <end position="38"/>
    </location>
</feature>
<accession>A0ABP7F5P4</accession>
<name>A0ABP7F5P4_9ACTN</name>